<dbReference type="Proteomes" id="UP000015106">
    <property type="component" value="Chromosome 4"/>
</dbReference>
<reference evidence="2" key="3">
    <citation type="submission" date="2022-06" db="UniProtKB">
        <authorList>
            <consortium name="EnsemblPlants"/>
        </authorList>
    </citation>
    <scope>IDENTIFICATION</scope>
</reference>
<accession>A0A8R7Q6Q3</accession>
<protein>
    <submittedName>
        <fullName evidence="2">Uncharacterized protein</fullName>
    </submittedName>
</protein>
<evidence type="ECO:0000313" key="2">
    <source>
        <dbReference type="EnsemblPlants" id="TuG1812G0400002655.01.T01.cds333732"/>
    </source>
</evidence>
<proteinExistence type="predicted"/>
<feature type="region of interest" description="Disordered" evidence="1">
    <location>
        <begin position="36"/>
        <end position="99"/>
    </location>
</feature>
<evidence type="ECO:0000313" key="3">
    <source>
        <dbReference type="Proteomes" id="UP000015106"/>
    </source>
</evidence>
<organism evidence="2 3">
    <name type="scientific">Triticum urartu</name>
    <name type="common">Red wild einkorn</name>
    <name type="synonym">Crithodium urartu</name>
    <dbReference type="NCBI Taxonomy" id="4572"/>
    <lineage>
        <taxon>Eukaryota</taxon>
        <taxon>Viridiplantae</taxon>
        <taxon>Streptophyta</taxon>
        <taxon>Embryophyta</taxon>
        <taxon>Tracheophyta</taxon>
        <taxon>Spermatophyta</taxon>
        <taxon>Magnoliopsida</taxon>
        <taxon>Liliopsida</taxon>
        <taxon>Poales</taxon>
        <taxon>Poaceae</taxon>
        <taxon>BOP clade</taxon>
        <taxon>Pooideae</taxon>
        <taxon>Triticodae</taxon>
        <taxon>Triticeae</taxon>
        <taxon>Triticinae</taxon>
        <taxon>Triticum</taxon>
    </lineage>
</organism>
<sequence>MSIPFGRDSISHSISLLSLKESRSLWTSLLPLSQIQKKGGRGPLDGSDSPKRDRSQHPRVRSQTHLHPPFMDWRGQAPMSGAGDGRLGLRRLSTSHQRR</sequence>
<reference evidence="2" key="2">
    <citation type="submission" date="2018-03" db="EMBL/GenBank/DDBJ databases">
        <title>The Triticum urartu genome reveals the dynamic nature of wheat genome evolution.</title>
        <authorList>
            <person name="Ling H."/>
            <person name="Ma B."/>
            <person name="Shi X."/>
            <person name="Liu H."/>
            <person name="Dong L."/>
            <person name="Sun H."/>
            <person name="Cao Y."/>
            <person name="Gao Q."/>
            <person name="Zheng S."/>
            <person name="Li Y."/>
            <person name="Yu Y."/>
            <person name="Du H."/>
            <person name="Qi M."/>
            <person name="Li Y."/>
            <person name="Yu H."/>
            <person name="Cui Y."/>
            <person name="Wang N."/>
            <person name="Chen C."/>
            <person name="Wu H."/>
            <person name="Zhao Y."/>
            <person name="Zhang J."/>
            <person name="Li Y."/>
            <person name="Zhou W."/>
            <person name="Zhang B."/>
            <person name="Hu W."/>
            <person name="Eijk M."/>
            <person name="Tang J."/>
            <person name="Witsenboer H."/>
            <person name="Zhao S."/>
            <person name="Li Z."/>
            <person name="Zhang A."/>
            <person name="Wang D."/>
            <person name="Liang C."/>
        </authorList>
    </citation>
    <scope>NUCLEOTIDE SEQUENCE [LARGE SCALE GENOMIC DNA]</scope>
    <source>
        <strain evidence="2">cv. G1812</strain>
    </source>
</reference>
<name>A0A8R7Q6Q3_TRIUA</name>
<dbReference type="EnsemblPlants" id="TuG1812G0400002655.01.T01">
    <property type="protein sequence ID" value="TuG1812G0400002655.01.T01.cds333732"/>
    <property type="gene ID" value="TuG1812G0400002655.01"/>
</dbReference>
<evidence type="ECO:0000256" key="1">
    <source>
        <dbReference type="SAM" id="MobiDB-lite"/>
    </source>
</evidence>
<keyword evidence="3" id="KW-1185">Reference proteome</keyword>
<dbReference type="AlphaFoldDB" id="A0A8R7Q6Q3"/>
<dbReference type="Gramene" id="TuG1812G0400002655.01.T01">
    <property type="protein sequence ID" value="TuG1812G0400002655.01.T01.cds333732"/>
    <property type="gene ID" value="TuG1812G0400002655.01"/>
</dbReference>
<reference evidence="3" key="1">
    <citation type="journal article" date="2013" name="Nature">
        <title>Draft genome of the wheat A-genome progenitor Triticum urartu.</title>
        <authorList>
            <person name="Ling H.Q."/>
            <person name="Zhao S."/>
            <person name="Liu D."/>
            <person name="Wang J."/>
            <person name="Sun H."/>
            <person name="Zhang C."/>
            <person name="Fan H."/>
            <person name="Li D."/>
            <person name="Dong L."/>
            <person name="Tao Y."/>
            <person name="Gao C."/>
            <person name="Wu H."/>
            <person name="Li Y."/>
            <person name="Cui Y."/>
            <person name="Guo X."/>
            <person name="Zheng S."/>
            <person name="Wang B."/>
            <person name="Yu K."/>
            <person name="Liang Q."/>
            <person name="Yang W."/>
            <person name="Lou X."/>
            <person name="Chen J."/>
            <person name="Feng M."/>
            <person name="Jian J."/>
            <person name="Zhang X."/>
            <person name="Luo G."/>
            <person name="Jiang Y."/>
            <person name="Liu J."/>
            <person name="Wang Z."/>
            <person name="Sha Y."/>
            <person name="Zhang B."/>
            <person name="Wu H."/>
            <person name="Tang D."/>
            <person name="Shen Q."/>
            <person name="Xue P."/>
            <person name="Zou S."/>
            <person name="Wang X."/>
            <person name="Liu X."/>
            <person name="Wang F."/>
            <person name="Yang Y."/>
            <person name="An X."/>
            <person name="Dong Z."/>
            <person name="Zhang K."/>
            <person name="Zhang X."/>
            <person name="Luo M.C."/>
            <person name="Dvorak J."/>
            <person name="Tong Y."/>
            <person name="Wang J."/>
            <person name="Yang H."/>
            <person name="Li Z."/>
            <person name="Wang D."/>
            <person name="Zhang A."/>
            <person name="Wang J."/>
        </authorList>
    </citation>
    <scope>NUCLEOTIDE SEQUENCE</scope>
    <source>
        <strain evidence="3">cv. G1812</strain>
    </source>
</reference>